<feature type="domain" description="HTH luxR-type" evidence="4">
    <location>
        <begin position="154"/>
        <end position="219"/>
    </location>
</feature>
<dbReference type="STRING" id="31964.CMS1944"/>
<dbReference type="PANTHER" id="PTHR43214">
    <property type="entry name" value="TWO-COMPONENT RESPONSE REGULATOR"/>
    <property type="match status" value="1"/>
</dbReference>
<dbReference type="InterPro" id="IPR011006">
    <property type="entry name" value="CheY-like_superfamily"/>
</dbReference>
<evidence type="ECO:0000256" key="1">
    <source>
        <dbReference type="ARBA" id="ARBA00023015"/>
    </source>
</evidence>
<keyword evidence="3" id="KW-0804">Transcription</keyword>
<evidence type="ECO:0000256" key="3">
    <source>
        <dbReference type="ARBA" id="ARBA00023163"/>
    </source>
</evidence>
<dbReference type="InterPro" id="IPR039420">
    <property type="entry name" value="WalR-like"/>
</dbReference>
<dbReference type="Pfam" id="PF00196">
    <property type="entry name" value="GerE"/>
    <property type="match status" value="1"/>
</dbReference>
<evidence type="ECO:0000259" key="4">
    <source>
        <dbReference type="PROSITE" id="PS50043"/>
    </source>
</evidence>
<reference evidence="5 6" key="1">
    <citation type="journal article" date="2008" name="J. Bacteriol.">
        <title>Genome of the actinomycete plant pathogen Clavibacter michiganensis subsp. sepedonicus suggests recent niche adaptation.</title>
        <authorList>
            <person name="Bentley S.D."/>
            <person name="Corton C."/>
            <person name="Brown S.E."/>
            <person name="Barron A."/>
            <person name="Clark L."/>
            <person name="Doggett J."/>
            <person name="Harris B."/>
            <person name="Ormond D."/>
            <person name="Quail M.A."/>
            <person name="May G."/>
            <person name="Francis D."/>
            <person name="Knudson D."/>
            <person name="Parkhill J."/>
            <person name="Ishimaru C.A."/>
        </authorList>
    </citation>
    <scope>NUCLEOTIDE SEQUENCE [LARGE SCALE GENOMIC DNA]</scope>
    <source>
        <strain evidence="6">ATCC 33113 / DSM 20744 / JCM 9667 / LMG 2889 / ICMP 2535 / C-1</strain>
    </source>
</reference>
<dbReference type="SMART" id="SM00421">
    <property type="entry name" value="HTH_LUXR"/>
    <property type="match status" value="1"/>
</dbReference>
<organism evidence="5 6">
    <name type="scientific">Clavibacter sepedonicus</name>
    <name type="common">Clavibacter michiganensis subsp. sepedonicus</name>
    <dbReference type="NCBI Taxonomy" id="31964"/>
    <lineage>
        <taxon>Bacteria</taxon>
        <taxon>Bacillati</taxon>
        <taxon>Actinomycetota</taxon>
        <taxon>Actinomycetes</taxon>
        <taxon>Micrococcales</taxon>
        <taxon>Microbacteriaceae</taxon>
        <taxon>Clavibacter</taxon>
    </lineage>
</organism>
<dbReference type="KEGG" id="cms:CMS1944"/>
<keyword evidence="6" id="KW-1185">Reference proteome</keyword>
<dbReference type="Proteomes" id="UP000001318">
    <property type="component" value="Chromosome"/>
</dbReference>
<dbReference type="SUPFAM" id="SSF46894">
    <property type="entry name" value="C-terminal effector domain of the bipartite response regulators"/>
    <property type="match status" value="1"/>
</dbReference>
<keyword evidence="1" id="KW-0805">Transcription regulation</keyword>
<dbReference type="Gene3D" id="3.40.50.2300">
    <property type="match status" value="1"/>
</dbReference>
<dbReference type="InterPro" id="IPR000792">
    <property type="entry name" value="Tscrpt_reg_LuxR_C"/>
</dbReference>
<gene>
    <name evidence="5" type="ordered locus">CMS1944</name>
</gene>
<evidence type="ECO:0000256" key="2">
    <source>
        <dbReference type="ARBA" id="ARBA00023125"/>
    </source>
</evidence>
<evidence type="ECO:0000313" key="5">
    <source>
        <dbReference type="EMBL" id="CAQ02041.1"/>
    </source>
</evidence>
<proteinExistence type="predicted"/>
<dbReference type="GO" id="GO:0003677">
    <property type="term" value="F:DNA binding"/>
    <property type="evidence" value="ECO:0007669"/>
    <property type="project" value="UniProtKB-KW"/>
</dbReference>
<protein>
    <submittedName>
        <fullName evidence="5">Two-component system response regulator</fullName>
    </submittedName>
</protein>
<evidence type="ECO:0000313" key="6">
    <source>
        <dbReference type="Proteomes" id="UP000001318"/>
    </source>
</evidence>
<dbReference type="InterPro" id="IPR016032">
    <property type="entry name" value="Sig_transdc_resp-reg_C-effctor"/>
</dbReference>
<keyword evidence="2" id="KW-0238">DNA-binding</keyword>
<dbReference type="GO" id="GO:0006355">
    <property type="term" value="P:regulation of DNA-templated transcription"/>
    <property type="evidence" value="ECO:0007669"/>
    <property type="project" value="InterPro"/>
</dbReference>
<dbReference type="PRINTS" id="PR00038">
    <property type="entry name" value="HTHLUXR"/>
</dbReference>
<dbReference type="SUPFAM" id="SSF52172">
    <property type="entry name" value="CheY-like"/>
    <property type="match status" value="1"/>
</dbReference>
<dbReference type="PROSITE" id="PS50043">
    <property type="entry name" value="HTH_LUXR_2"/>
    <property type="match status" value="1"/>
</dbReference>
<sequence length="222" mass="22727">MSTPRWAGRHGGASMERSDAVTVVVAADDPARARLLRDALALADDIAVVGYALGPDGLDDLLRLAAPEVVLMDRALFSALRASGVDGVAPSDPSPRPACVVVCDSFTREDGIDLVRDGAHGALDARAPVAALAGAVHVAAAGGSAVATSGISTVACETIGITPREGDVLQGVLLGWSNAEIAEEIALSSETVKSHVASLMRKLACRNRVALAVRAYQMGARP</sequence>
<name>B0REE9_CLASE</name>
<dbReference type="AlphaFoldDB" id="B0REE9"/>
<dbReference type="PROSITE" id="PS00622">
    <property type="entry name" value="HTH_LUXR_1"/>
    <property type="match status" value="1"/>
</dbReference>
<dbReference type="eggNOG" id="COG2197">
    <property type="taxonomic scope" value="Bacteria"/>
</dbReference>
<dbReference type="CDD" id="cd06170">
    <property type="entry name" value="LuxR_C_like"/>
    <property type="match status" value="1"/>
</dbReference>
<dbReference type="EMBL" id="AM849034">
    <property type="protein sequence ID" value="CAQ02041.1"/>
    <property type="molecule type" value="Genomic_DNA"/>
</dbReference>
<dbReference type="HOGENOM" id="CLU_1243506_0_0_11"/>
<accession>B0REE9</accession>
<dbReference type="PANTHER" id="PTHR43214:SF24">
    <property type="entry name" value="TRANSCRIPTIONAL REGULATORY PROTEIN NARL-RELATED"/>
    <property type="match status" value="1"/>
</dbReference>